<dbReference type="RefSeq" id="WP_014594660.1">
    <property type="nucleotide sequence ID" value="NC_017531.2"/>
</dbReference>
<gene>
    <name evidence="6" type="ordered locus">PAJ_2657</name>
</gene>
<dbReference type="PANTHER" id="PTHR38777">
    <property type="entry name" value="FELS-2 PROPHAGE PROTEIN"/>
    <property type="match status" value="1"/>
</dbReference>
<keyword evidence="3" id="KW-0862">Zinc</keyword>
<dbReference type="OrthoDB" id="962301at2"/>
<dbReference type="GO" id="GO:0008270">
    <property type="term" value="F:zinc ion binding"/>
    <property type="evidence" value="ECO:0007669"/>
    <property type="project" value="UniProtKB-KW"/>
</dbReference>
<feature type="domain" description="Zinc finger DksA/TraR C4-type" evidence="5">
    <location>
        <begin position="33"/>
        <end position="64"/>
    </location>
</feature>
<dbReference type="AlphaFoldDB" id="A0A0H3L4B4"/>
<dbReference type="HOGENOM" id="CLU_158637_1_1_6"/>
<dbReference type="Proteomes" id="UP000006690">
    <property type="component" value="Chromosome"/>
</dbReference>
<accession>A0A0H3L4B4</accession>
<evidence type="ECO:0000256" key="1">
    <source>
        <dbReference type="ARBA" id="ARBA00022723"/>
    </source>
</evidence>
<name>A0A0H3L4B4_PANAA</name>
<protein>
    <recommendedName>
        <fullName evidence="5">Zinc finger DksA/TraR C4-type domain-containing protein</fullName>
    </recommendedName>
</protein>
<evidence type="ECO:0000313" key="7">
    <source>
        <dbReference type="Proteomes" id="UP000006690"/>
    </source>
</evidence>
<proteinExistence type="predicted"/>
<dbReference type="GO" id="GO:1900378">
    <property type="term" value="P:positive regulation of secondary metabolite biosynthetic process"/>
    <property type="evidence" value="ECO:0007669"/>
    <property type="project" value="TreeGrafter"/>
</dbReference>
<dbReference type="GeneID" id="57266689"/>
<dbReference type="PATRIC" id="fig|553.3.peg.643"/>
<dbReference type="KEGG" id="paj:PAJ_2657"/>
<dbReference type="InterPro" id="IPR000962">
    <property type="entry name" value="Znf_DskA_TraR"/>
</dbReference>
<reference evidence="7" key="1">
    <citation type="journal article" date="2012" name="Appl. Microbiol. Biotechnol.">
        <title>The complete genome sequence of Pantoea ananatis AJ13355, an organism with great biotechnological potential.</title>
        <authorList>
            <person name="Hara Y."/>
            <person name="Kadotani N."/>
            <person name="Izui H."/>
            <person name="Katashkina J.I."/>
            <person name="Kuvaeva T.M."/>
            <person name="Andreeva I.G."/>
            <person name="Golubeva L.I."/>
            <person name="Malko D.B."/>
            <person name="Makeev V.J."/>
            <person name="Mashko S.V."/>
            <person name="Kozlov Y.I."/>
        </authorList>
    </citation>
    <scope>NUCLEOTIDE SEQUENCE [LARGE SCALE GENOMIC DNA]</scope>
    <source>
        <strain evidence="7">AJ13355</strain>
    </source>
</reference>
<evidence type="ECO:0000256" key="4">
    <source>
        <dbReference type="PROSITE-ProRule" id="PRU00510"/>
    </source>
</evidence>
<evidence type="ECO:0000256" key="3">
    <source>
        <dbReference type="ARBA" id="ARBA00022833"/>
    </source>
</evidence>
<organism evidence="6 7">
    <name type="scientific">Pantoea ananatis (strain AJ13355)</name>
    <dbReference type="NCBI Taxonomy" id="932677"/>
    <lineage>
        <taxon>Bacteria</taxon>
        <taxon>Pseudomonadati</taxon>
        <taxon>Pseudomonadota</taxon>
        <taxon>Gammaproteobacteria</taxon>
        <taxon>Enterobacterales</taxon>
        <taxon>Erwiniaceae</taxon>
        <taxon>Pantoea</taxon>
    </lineage>
</organism>
<dbReference type="Gene3D" id="1.20.120.910">
    <property type="entry name" value="DksA, coiled-coil domain"/>
    <property type="match status" value="1"/>
</dbReference>
<keyword evidence="2" id="KW-0863">Zinc-finger</keyword>
<dbReference type="NCBIfam" id="TIGR02419">
    <property type="entry name" value="C4_traR_proteo"/>
    <property type="match status" value="1"/>
</dbReference>
<dbReference type="PROSITE" id="PS51128">
    <property type="entry name" value="ZF_DKSA_2"/>
    <property type="match status" value="1"/>
</dbReference>
<dbReference type="InterPro" id="IPR012783">
    <property type="entry name" value="Znf_C4_TraR"/>
</dbReference>
<dbReference type="eggNOG" id="COG1734">
    <property type="taxonomic scope" value="Bacteria"/>
</dbReference>
<evidence type="ECO:0000259" key="5">
    <source>
        <dbReference type="Pfam" id="PF01258"/>
    </source>
</evidence>
<dbReference type="SUPFAM" id="SSF57716">
    <property type="entry name" value="Glucocorticoid receptor-like (DNA-binding domain)"/>
    <property type="match status" value="1"/>
</dbReference>
<feature type="zinc finger region" description="dksA C4-type" evidence="4">
    <location>
        <begin position="35"/>
        <end position="59"/>
    </location>
</feature>
<evidence type="ECO:0000256" key="2">
    <source>
        <dbReference type="ARBA" id="ARBA00022771"/>
    </source>
</evidence>
<keyword evidence="1" id="KW-0479">Metal-binding</keyword>
<dbReference type="EMBL" id="AP012032">
    <property type="protein sequence ID" value="BAK12737.1"/>
    <property type="molecule type" value="Genomic_DNA"/>
</dbReference>
<evidence type="ECO:0000313" key="6">
    <source>
        <dbReference type="EMBL" id="BAK12737.1"/>
    </source>
</evidence>
<dbReference type="PANTHER" id="PTHR38777:SF1">
    <property type="entry name" value="DNAK SUPPRESSOR PROTEIN"/>
    <property type="match status" value="1"/>
</dbReference>
<sequence>MADAIDIAQQRSEEILAQNIAQVTQRPVAIGASLCEECDAPIPEARRRALQGVTRCLSCQELSELRARLHYGNTR</sequence>
<dbReference type="Pfam" id="PF01258">
    <property type="entry name" value="zf-dskA_traR"/>
    <property type="match status" value="1"/>
</dbReference>